<dbReference type="GO" id="GO:0006351">
    <property type="term" value="P:DNA-templated transcription"/>
    <property type="evidence" value="ECO:0007669"/>
    <property type="project" value="TreeGrafter"/>
</dbReference>
<evidence type="ECO:0000256" key="3">
    <source>
        <dbReference type="ARBA" id="ARBA00023125"/>
    </source>
</evidence>
<name>A0AAW8MA87_9PSED</name>
<comment type="caution">
    <text evidence="7">The sequence shown here is derived from an EMBL/GenBank/DDBJ whole genome shotgun (WGS) entry which is preliminary data.</text>
</comment>
<evidence type="ECO:0000256" key="1">
    <source>
        <dbReference type="ARBA" id="ARBA00009437"/>
    </source>
</evidence>
<dbReference type="EMBL" id="JAVDVC010000003">
    <property type="protein sequence ID" value="MDR6958187.1"/>
    <property type="molecule type" value="Genomic_DNA"/>
</dbReference>
<evidence type="ECO:0000256" key="2">
    <source>
        <dbReference type="ARBA" id="ARBA00023015"/>
    </source>
</evidence>
<evidence type="ECO:0000256" key="4">
    <source>
        <dbReference type="ARBA" id="ARBA00023159"/>
    </source>
</evidence>
<gene>
    <name evidence="7" type="ORF">J2W43_002168</name>
</gene>
<feature type="domain" description="HTH lysR-type" evidence="6">
    <location>
        <begin position="9"/>
        <end position="66"/>
    </location>
</feature>
<dbReference type="GO" id="GO:0043565">
    <property type="term" value="F:sequence-specific DNA binding"/>
    <property type="evidence" value="ECO:0007669"/>
    <property type="project" value="TreeGrafter"/>
</dbReference>
<evidence type="ECO:0000256" key="5">
    <source>
        <dbReference type="ARBA" id="ARBA00023163"/>
    </source>
</evidence>
<dbReference type="Gene3D" id="1.10.10.10">
    <property type="entry name" value="Winged helix-like DNA-binding domain superfamily/Winged helix DNA-binding domain"/>
    <property type="match status" value="1"/>
</dbReference>
<comment type="similarity">
    <text evidence="1">Belongs to the LysR transcriptional regulatory family.</text>
</comment>
<evidence type="ECO:0000259" key="6">
    <source>
        <dbReference type="PROSITE" id="PS50931"/>
    </source>
</evidence>
<dbReference type="InterPro" id="IPR000847">
    <property type="entry name" value="LysR_HTH_N"/>
</dbReference>
<dbReference type="PANTHER" id="PTHR30537:SF74">
    <property type="entry name" value="HTH-TYPE TRANSCRIPTIONAL REGULATOR TRPI"/>
    <property type="match status" value="1"/>
</dbReference>
<dbReference type="InterPro" id="IPR036390">
    <property type="entry name" value="WH_DNA-bd_sf"/>
</dbReference>
<dbReference type="GO" id="GO:0003700">
    <property type="term" value="F:DNA-binding transcription factor activity"/>
    <property type="evidence" value="ECO:0007669"/>
    <property type="project" value="InterPro"/>
</dbReference>
<protein>
    <submittedName>
        <fullName evidence="7">DNA-binding transcriptional LysR family regulator</fullName>
    </submittedName>
</protein>
<dbReference type="FunFam" id="1.10.10.10:FF:000038">
    <property type="entry name" value="Glycine cleavage system transcriptional activator"/>
    <property type="match status" value="1"/>
</dbReference>
<dbReference type="SUPFAM" id="SSF53850">
    <property type="entry name" value="Periplasmic binding protein-like II"/>
    <property type="match status" value="1"/>
</dbReference>
<dbReference type="PROSITE" id="PS50931">
    <property type="entry name" value="HTH_LYSR"/>
    <property type="match status" value="1"/>
</dbReference>
<keyword evidence="2" id="KW-0805">Transcription regulation</keyword>
<sequence length="311" mass="34938">MEKLRRRLPPLTGLVIFEAAARLLSFTSAAREMCVTQAAVSRQIRVLEESLGQPLFVRGHRNISLTSAGRRLYATVDQSLERIADTVHDLRNGVSGVITFAATIGFSTYWLRPRLQAFQRAHPDIGVRLLALDRDFDLVGENIDIGFTTGSEGQGPGVRLDRLFDETILAVCSPSYLGDRQLHEPQQLLEERLLHLDREHWRWIRWPVVDWPVWLQQMGVTYAPPTPALSFNNSALLFQATLEGEGIALGWGAMIDDLLASGALVQVLPHEYRTSRGYYLALNPTSIGVSEAEVFREWLLANMAPQPERQL</sequence>
<reference evidence="7" key="1">
    <citation type="submission" date="2023-07" db="EMBL/GenBank/DDBJ databases">
        <title>Sorghum-associated microbial communities from plants grown in Nebraska, USA.</title>
        <authorList>
            <person name="Schachtman D."/>
        </authorList>
    </citation>
    <scope>NUCLEOTIDE SEQUENCE</scope>
    <source>
        <strain evidence="7">3432</strain>
    </source>
</reference>
<organism evidence="7 8">
    <name type="scientific">Pseudomonas brassicacearum</name>
    <dbReference type="NCBI Taxonomy" id="930166"/>
    <lineage>
        <taxon>Bacteria</taxon>
        <taxon>Pseudomonadati</taxon>
        <taxon>Pseudomonadota</taxon>
        <taxon>Gammaproteobacteria</taxon>
        <taxon>Pseudomonadales</taxon>
        <taxon>Pseudomonadaceae</taxon>
        <taxon>Pseudomonas</taxon>
    </lineage>
</organism>
<dbReference type="PRINTS" id="PR00039">
    <property type="entry name" value="HTHLYSR"/>
</dbReference>
<dbReference type="PANTHER" id="PTHR30537">
    <property type="entry name" value="HTH-TYPE TRANSCRIPTIONAL REGULATOR"/>
    <property type="match status" value="1"/>
</dbReference>
<dbReference type="InterPro" id="IPR036388">
    <property type="entry name" value="WH-like_DNA-bd_sf"/>
</dbReference>
<keyword evidence="3 7" id="KW-0238">DNA-binding</keyword>
<evidence type="ECO:0000313" key="7">
    <source>
        <dbReference type="EMBL" id="MDR6958187.1"/>
    </source>
</evidence>
<keyword evidence="4" id="KW-0010">Activator</keyword>
<dbReference type="GO" id="GO:0009891">
    <property type="term" value="P:positive regulation of biosynthetic process"/>
    <property type="evidence" value="ECO:0007669"/>
    <property type="project" value="UniProtKB-ARBA"/>
</dbReference>
<dbReference type="Proteomes" id="UP001252613">
    <property type="component" value="Unassembled WGS sequence"/>
</dbReference>
<dbReference type="Gene3D" id="3.40.190.10">
    <property type="entry name" value="Periplasmic binding protein-like II"/>
    <property type="match status" value="2"/>
</dbReference>
<dbReference type="Pfam" id="PF00126">
    <property type="entry name" value="HTH_1"/>
    <property type="match status" value="1"/>
</dbReference>
<dbReference type="Pfam" id="PF03466">
    <property type="entry name" value="LysR_substrate"/>
    <property type="match status" value="1"/>
</dbReference>
<keyword evidence="5" id="KW-0804">Transcription</keyword>
<dbReference type="InterPro" id="IPR058163">
    <property type="entry name" value="LysR-type_TF_proteobact-type"/>
</dbReference>
<accession>A0AAW8MA87</accession>
<dbReference type="SUPFAM" id="SSF46785">
    <property type="entry name" value="Winged helix' DNA-binding domain"/>
    <property type="match status" value="1"/>
</dbReference>
<dbReference type="InterPro" id="IPR005119">
    <property type="entry name" value="LysR_subst-bd"/>
</dbReference>
<evidence type="ECO:0000313" key="8">
    <source>
        <dbReference type="Proteomes" id="UP001252613"/>
    </source>
</evidence>
<dbReference type="AlphaFoldDB" id="A0AAW8MA87"/>
<dbReference type="CDD" id="cd08432">
    <property type="entry name" value="PBP2_GcdR_TrpI_HvrB_AmpR_like"/>
    <property type="match status" value="1"/>
</dbReference>
<proteinExistence type="inferred from homology"/>
<dbReference type="RefSeq" id="WP_310359901.1">
    <property type="nucleotide sequence ID" value="NZ_JAVDVC010000003.1"/>
</dbReference>